<keyword evidence="3" id="KW-0997">Cell inner membrane</keyword>
<sequence length="551" mass="60094">MSDPTSNEPETPFPKPEVRTGRRWSLSLIWLVPAVAALAGFILLLRAWLASGPLITISFLSAEGLEAGTTEVRYKDVVVGKVKRIRLSDDHQHVLVRVELTNDAADLAVDDTRFWIVRPRIGLGGVSGLNTLLSGAYIGIDVGHSDKSRSEFTGLEVPPAVTTDQKGRRFVLEASDLGSLDIGSPVYFRRVQVGRVVADKLRDDGRGVTLEVFVNAPYDHFVTANTRFWNASGVDLSVNAAGFRLDTESLAAVVAGGVAFEAPVGGADQPAPENTHFGLFGDRTSAMAPPDGVAMEVRMRFDQSMRGLKVGAPVDFRGIEIGNVTATSLDFDRTKRQLVAVVDARVYPDRLGALFKRQIERSGDERKAGPAFFARMAGYGLRAQMRPGNLLTGQLYVSLDFDRKAKKIKVDPDAQPFELPTSSGGLEEIQQQISDIVNKLDRIPFDEIGQNLNSTLKNADSLLRQLDTEVAPQAKQMIEQAQQALQAANQNMLSSGSPLQRNAQDTLQSVDRMARSLRELADYLKRHPESLVFGKPNGTEPSGDGKSENDK</sequence>
<feature type="domain" description="Mce/MlaD" evidence="9">
    <location>
        <begin position="167"/>
        <end position="227"/>
    </location>
</feature>
<dbReference type="EMBL" id="JAAVXB010000009">
    <property type="protein sequence ID" value="NKF23664.1"/>
    <property type="molecule type" value="Genomic_DNA"/>
</dbReference>
<keyword evidence="2" id="KW-1003">Cell membrane</keyword>
<keyword evidence="11" id="KW-1185">Reference proteome</keyword>
<organism evidence="10 11">
    <name type="scientific">Solimonas marina</name>
    <dbReference type="NCBI Taxonomy" id="2714601"/>
    <lineage>
        <taxon>Bacteria</taxon>
        <taxon>Pseudomonadati</taxon>
        <taxon>Pseudomonadota</taxon>
        <taxon>Gammaproteobacteria</taxon>
        <taxon>Nevskiales</taxon>
        <taxon>Nevskiaceae</taxon>
        <taxon>Solimonas</taxon>
    </lineage>
</organism>
<evidence type="ECO:0000256" key="2">
    <source>
        <dbReference type="ARBA" id="ARBA00022475"/>
    </source>
</evidence>
<dbReference type="PANTHER" id="PTHR30462">
    <property type="entry name" value="INTERMEMBRANE TRANSPORT PROTEIN PQIB-RELATED"/>
    <property type="match status" value="1"/>
</dbReference>
<accession>A0A970B9S7</accession>
<feature type="domain" description="Mce/MlaD" evidence="9">
    <location>
        <begin position="296"/>
        <end position="401"/>
    </location>
</feature>
<evidence type="ECO:0000256" key="5">
    <source>
        <dbReference type="ARBA" id="ARBA00022989"/>
    </source>
</evidence>
<evidence type="ECO:0000256" key="3">
    <source>
        <dbReference type="ARBA" id="ARBA00022519"/>
    </source>
</evidence>
<proteinExistence type="predicted"/>
<evidence type="ECO:0000256" key="8">
    <source>
        <dbReference type="SAM" id="Phobius"/>
    </source>
</evidence>
<keyword evidence="4 8" id="KW-0812">Transmembrane</keyword>
<keyword evidence="6 8" id="KW-0472">Membrane</keyword>
<keyword evidence="5 8" id="KW-1133">Transmembrane helix</keyword>
<dbReference type="AlphaFoldDB" id="A0A970B9S7"/>
<evidence type="ECO:0000313" key="11">
    <source>
        <dbReference type="Proteomes" id="UP000653472"/>
    </source>
</evidence>
<evidence type="ECO:0000256" key="1">
    <source>
        <dbReference type="ARBA" id="ARBA00004533"/>
    </source>
</evidence>
<protein>
    <submittedName>
        <fullName evidence="10">MCE family protein</fullName>
    </submittedName>
</protein>
<comment type="subcellular location">
    <subcellularLocation>
        <location evidence="1">Cell inner membrane</location>
    </subcellularLocation>
</comment>
<name>A0A970B9S7_9GAMM</name>
<dbReference type="GO" id="GO:0005886">
    <property type="term" value="C:plasma membrane"/>
    <property type="evidence" value="ECO:0007669"/>
    <property type="project" value="UniProtKB-SubCell"/>
</dbReference>
<reference evidence="10" key="1">
    <citation type="submission" date="2020-03" db="EMBL/GenBank/DDBJ databases">
        <title>Solimonas marina sp. nov., isolated from deep seawater of the Pacific Ocean.</title>
        <authorList>
            <person name="Liu X."/>
            <person name="Lai Q."/>
            <person name="Sun F."/>
            <person name="Gai Y."/>
            <person name="Li G."/>
            <person name="Shao Z."/>
        </authorList>
    </citation>
    <scope>NUCLEOTIDE SEQUENCE</scope>
    <source>
        <strain evidence="10">C16B3</strain>
    </source>
</reference>
<evidence type="ECO:0000259" key="9">
    <source>
        <dbReference type="Pfam" id="PF02470"/>
    </source>
</evidence>
<dbReference type="Pfam" id="PF02470">
    <property type="entry name" value="MlaD"/>
    <property type="match status" value="3"/>
</dbReference>
<feature type="region of interest" description="Disordered" evidence="7">
    <location>
        <begin position="526"/>
        <end position="551"/>
    </location>
</feature>
<feature type="domain" description="Mce/MlaD" evidence="9">
    <location>
        <begin position="52"/>
        <end position="142"/>
    </location>
</feature>
<dbReference type="Proteomes" id="UP000653472">
    <property type="component" value="Unassembled WGS sequence"/>
</dbReference>
<evidence type="ECO:0000313" key="10">
    <source>
        <dbReference type="EMBL" id="NKF23664.1"/>
    </source>
</evidence>
<dbReference type="PANTHER" id="PTHR30462:SF0">
    <property type="entry name" value="INTERMEMBRANE TRANSPORT PROTEIN YEBT"/>
    <property type="match status" value="1"/>
</dbReference>
<evidence type="ECO:0000256" key="6">
    <source>
        <dbReference type="ARBA" id="ARBA00023136"/>
    </source>
</evidence>
<feature type="transmembrane region" description="Helical" evidence="8">
    <location>
        <begin position="28"/>
        <end position="49"/>
    </location>
</feature>
<dbReference type="InterPro" id="IPR051800">
    <property type="entry name" value="PqiA-PqiB_transport"/>
</dbReference>
<evidence type="ECO:0000256" key="7">
    <source>
        <dbReference type="SAM" id="MobiDB-lite"/>
    </source>
</evidence>
<evidence type="ECO:0000256" key="4">
    <source>
        <dbReference type="ARBA" id="ARBA00022692"/>
    </source>
</evidence>
<comment type="caution">
    <text evidence="10">The sequence shown here is derived from an EMBL/GenBank/DDBJ whole genome shotgun (WGS) entry which is preliminary data.</text>
</comment>
<gene>
    <name evidence="10" type="ORF">G7Y82_15205</name>
</gene>
<dbReference type="InterPro" id="IPR003399">
    <property type="entry name" value="Mce/MlaD"/>
</dbReference>